<feature type="domain" description="OmpR/PhoB-type" evidence="5">
    <location>
        <begin position="124"/>
        <end position="218"/>
    </location>
</feature>
<sequence length="220" mass="23884">MRLLIAEDDPMLGRGLKRALQGAGYTVDLVVTGDEAMAATRVQSYALVLLDLGLPNASGLDALKALRSRRDATPVIIVTARDRPEQKVEGLDAGADDYVVKPFDLEELLARIRAHIRRREQRTSDALQAHGVRVDLAARTVTLQGAAVQVTAKEFKVLAALMRRMGQFVSKEELEGALYDDTTEVESNTIETAVYGLRRKLGSGLIVTARGLGYTIPKGA</sequence>
<dbReference type="OrthoDB" id="9802426at2"/>
<keyword evidence="1 3" id="KW-0238">DNA-binding</keyword>
<dbReference type="InterPro" id="IPR039420">
    <property type="entry name" value="WalR-like"/>
</dbReference>
<dbReference type="GO" id="GO:0000156">
    <property type="term" value="F:phosphorelay response regulator activity"/>
    <property type="evidence" value="ECO:0007669"/>
    <property type="project" value="TreeGrafter"/>
</dbReference>
<name>A0A328AJ11_9CAUL</name>
<feature type="domain" description="Response regulatory" evidence="4">
    <location>
        <begin position="2"/>
        <end position="116"/>
    </location>
</feature>
<dbReference type="Gene3D" id="6.10.250.690">
    <property type="match status" value="1"/>
</dbReference>
<comment type="caution">
    <text evidence="6">The sequence shown here is derived from an EMBL/GenBank/DDBJ whole genome shotgun (WGS) entry which is preliminary data.</text>
</comment>
<dbReference type="CDD" id="cd00383">
    <property type="entry name" value="trans_reg_C"/>
    <property type="match status" value="1"/>
</dbReference>
<dbReference type="InterPro" id="IPR036388">
    <property type="entry name" value="WH-like_DNA-bd_sf"/>
</dbReference>
<dbReference type="SMART" id="SM00448">
    <property type="entry name" value="REC"/>
    <property type="match status" value="1"/>
</dbReference>
<dbReference type="InterPro" id="IPR011006">
    <property type="entry name" value="CheY-like_superfamily"/>
</dbReference>
<reference evidence="7" key="1">
    <citation type="submission" date="2018-05" db="EMBL/GenBank/DDBJ databases">
        <authorList>
            <person name="Li X."/>
        </authorList>
    </citation>
    <scope>NUCLEOTIDE SEQUENCE [LARGE SCALE GENOMIC DNA]</scope>
    <source>
        <strain evidence="7">LX32</strain>
    </source>
</reference>
<evidence type="ECO:0000256" key="1">
    <source>
        <dbReference type="ARBA" id="ARBA00023125"/>
    </source>
</evidence>
<accession>A0A328AJ11</accession>
<dbReference type="RefSeq" id="WP_111528520.1">
    <property type="nucleotide sequence ID" value="NZ_JBHRSG010000004.1"/>
</dbReference>
<dbReference type="GO" id="GO:0032993">
    <property type="term" value="C:protein-DNA complex"/>
    <property type="evidence" value="ECO:0007669"/>
    <property type="project" value="TreeGrafter"/>
</dbReference>
<dbReference type="SUPFAM" id="SSF52172">
    <property type="entry name" value="CheY-like"/>
    <property type="match status" value="1"/>
</dbReference>
<dbReference type="GO" id="GO:0000976">
    <property type="term" value="F:transcription cis-regulatory region binding"/>
    <property type="evidence" value="ECO:0007669"/>
    <property type="project" value="TreeGrafter"/>
</dbReference>
<dbReference type="PROSITE" id="PS51755">
    <property type="entry name" value="OMPR_PHOB"/>
    <property type="match status" value="1"/>
</dbReference>
<organism evidence="6 7">
    <name type="scientific">Phenylobacterium soli</name>
    <dbReference type="NCBI Taxonomy" id="2170551"/>
    <lineage>
        <taxon>Bacteria</taxon>
        <taxon>Pseudomonadati</taxon>
        <taxon>Pseudomonadota</taxon>
        <taxon>Alphaproteobacteria</taxon>
        <taxon>Caulobacterales</taxon>
        <taxon>Caulobacteraceae</taxon>
        <taxon>Phenylobacterium</taxon>
    </lineage>
</organism>
<dbReference type="SMART" id="SM00862">
    <property type="entry name" value="Trans_reg_C"/>
    <property type="match status" value="1"/>
</dbReference>
<dbReference type="Pfam" id="PF00486">
    <property type="entry name" value="Trans_reg_C"/>
    <property type="match status" value="1"/>
</dbReference>
<dbReference type="GO" id="GO:0005829">
    <property type="term" value="C:cytosol"/>
    <property type="evidence" value="ECO:0007669"/>
    <property type="project" value="TreeGrafter"/>
</dbReference>
<proteinExistence type="predicted"/>
<evidence type="ECO:0000313" key="7">
    <source>
        <dbReference type="Proteomes" id="UP000249254"/>
    </source>
</evidence>
<dbReference type="GO" id="GO:0006355">
    <property type="term" value="P:regulation of DNA-templated transcription"/>
    <property type="evidence" value="ECO:0007669"/>
    <property type="project" value="InterPro"/>
</dbReference>
<evidence type="ECO:0000256" key="2">
    <source>
        <dbReference type="PROSITE-ProRule" id="PRU00169"/>
    </source>
</evidence>
<dbReference type="PANTHER" id="PTHR48111">
    <property type="entry name" value="REGULATOR OF RPOS"/>
    <property type="match status" value="1"/>
</dbReference>
<protein>
    <submittedName>
        <fullName evidence="6">DNA-binding response regulator</fullName>
    </submittedName>
</protein>
<dbReference type="Gene3D" id="3.40.50.2300">
    <property type="match status" value="1"/>
</dbReference>
<dbReference type="Proteomes" id="UP000249254">
    <property type="component" value="Unassembled WGS sequence"/>
</dbReference>
<keyword evidence="2" id="KW-0597">Phosphoprotein</keyword>
<dbReference type="CDD" id="cd17624">
    <property type="entry name" value="REC_OmpR_PmrA-like"/>
    <property type="match status" value="1"/>
</dbReference>
<dbReference type="AlphaFoldDB" id="A0A328AJ11"/>
<dbReference type="PANTHER" id="PTHR48111:SF36">
    <property type="entry name" value="TRANSCRIPTIONAL REGULATORY PROTEIN CUTR"/>
    <property type="match status" value="1"/>
</dbReference>
<dbReference type="InterPro" id="IPR001789">
    <property type="entry name" value="Sig_transdc_resp-reg_receiver"/>
</dbReference>
<dbReference type="PROSITE" id="PS50110">
    <property type="entry name" value="RESPONSE_REGULATORY"/>
    <property type="match status" value="1"/>
</dbReference>
<evidence type="ECO:0000259" key="5">
    <source>
        <dbReference type="PROSITE" id="PS51755"/>
    </source>
</evidence>
<gene>
    <name evidence="6" type="ORF">DJ017_09655</name>
</gene>
<evidence type="ECO:0000256" key="3">
    <source>
        <dbReference type="PROSITE-ProRule" id="PRU01091"/>
    </source>
</evidence>
<evidence type="ECO:0000259" key="4">
    <source>
        <dbReference type="PROSITE" id="PS50110"/>
    </source>
</evidence>
<keyword evidence="7" id="KW-1185">Reference proteome</keyword>
<evidence type="ECO:0000313" key="6">
    <source>
        <dbReference type="EMBL" id="RAK54770.1"/>
    </source>
</evidence>
<feature type="DNA-binding region" description="OmpR/PhoB-type" evidence="3">
    <location>
        <begin position="124"/>
        <end position="218"/>
    </location>
</feature>
<dbReference type="InterPro" id="IPR001867">
    <property type="entry name" value="OmpR/PhoB-type_DNA-bd"/>
</dbReference>
<feature type="modified residue" description="4-aspartylphosphate" evidence="2">
    <location>
        <position position="51"/>
    </location>
</feature>
<dbReference type="Gene3D" id="1.10.10.10">
    <property type="entry name" value="Winged helix-like DNA-binding domain superfamily/Winged helix DNA-binding domain"/>
    <property type="match status" value="1"/>
</dbReference>
<dbReference type="EMBL" id="QFYQ01000001">
    <property type="protein sequence ID" value="RAK54770.1"/>
    <property type="molecule type" value="Genomic_DNA"/>
</dbReference>
<dbReference type="Pfam" id="PF00072">
    <property type="entry name" value="Response_reg"/>
    <property type="match status" value="1"/>
</dbReference>